<accession>A0A0A9H4N6</accession>
<reference evidence="1" key="2">
    <citation type="journal article" date="2015" name="Data Brief">
        <title>Shoot transcriptome of the giant reed, Arundo donax.</title>
        <authorList>
            <person name="Barrero R.A."/>
            <person name="Guerrero F.D."/>
            <person name="Moolhuijzen P."/>
            <person name="Goolsby J.A."/>
            <person name="Tidwell J."/>
            <person name="Bellgard S.E."/>
            <person name="Bellgard M.I."/>
        </authorList>
    </citation>
    <scope>NUCLEOTIDE SEQUENCE</scope>
    <source>
        <tissue evidence="1">Shoot tissue taken approximately 20 cm above the soil surface</tissue>
    </source>
</reference>
<protein>
    <submittedName>
        <fullName evidence="1">Uncharacterized protein</fullName>
    </submittedName>
</protein>
<name>A0A0A9H4N6_ARUDO</name>
<dbReference type="AlphaFoldDB" id="A0A0A9H4N6"/>
<dbReference type="EMBL" id="GBRH01168070">
    <property type="protein sequence ID" value="JAE29826.1"/>
    <property type="molecule type" value="Transcribed_RNA"/>
</dbReference>
<sequence length="27" mass="3102">MACRQTKQLFREAFIDCVVFAAKNHSS</sequence>
<reference evidence="1" key="1">
    <citation type="submission" date="2014-09" db="EMBL/GenBank/DDBJ databases">
        <authorList>
            <person name="Magalhaes I.L.F."/>
            <person name="Oliveira U."/>
            <person name="Santos F.R."/>
            <person name="Vidigal T.H.D.A."/>
            <person name="Brescovit A.D."/>
            <person name="Santos A.J."/>
        </authorList>
    </citation>
    <scope>NUCLEOTIDE SEQUENCE</scope>
    <source>
        <tissue evidence="1">Shoot tissue taken approximately 20 cm above the soil surface</tissue>
    </source>
</reference>
<evidence type="ECO:0000313" key="1">
    <source>
        <dbReference type="EMBL" id="JAE29826.1"/>
    </source>
</evidence>
<organism evidence="1">
    <name type="scientific">Arundo donax</name>
    <name type="common">Giant reed</name>
    <name type="synonym">Donax arundinaceus</name>
    <dbReference type="NCBI Taxonomy" id="35708"/>
    <lineage>
        <taxon>Eukaryota</taxon>
        <taxon>Viridiplantae</taxon>
        <taxon>Streptophyta</taxon>
        <taxon>Embryophyta</taxon>
        <taxon>Tracheophyta</taxon>
        <taxon>Spermatophyta</taxon>
        <taxon>Magnoliopsida</taxon>
        <taxon>Liliopsida</taxon>
        <taxon>Poales</taxon>
        <taxon>Poaceae</taxon>
        <taxon>PACMAD clade</taxon>
        <taxon>Arundinoideae</taxon>
        <taxon>Arundineae</taxon>
        <taxon>Arundo</taxon>
    </lineage>
</organism>
<proteinExistence type="predicted"/>